<evidence type="ECO:0000313" key="4">
    <source>
        <dbReference type="Proteomes" id="UP000028990"/>
    </source>
</evidence>
<dbReference type="eggNOG" id="KOG3286">
    <property type="taxonomic scope" value="Eukaryota"/>
</dbReference>
<dbReference type="STRING" id="885580.ENSFDAP00000023054"/>
<name>A0A091DQQ4_FUKDA</name>
<evidence type="ECO:0000313" key="3">
    <source>
        <dbReference type="EMBL" id="KFO32793.1"/>
    </source>
</evidence>
<feature type="region of interest" description="Disordered" evidence="1">
    <location>
        <begin position="84"/>
        <end position="107"/>
    </location>
</feature>
<keyword evidence="2" id="KW-0732">Signal</keyword>
<keyword evidence="4" id="KW-1185">Reference proteome</keyword>
<accession>A0A091DQQ4</accession>
<organism evidence="3 4">
    <name type="scientific">Fukomys damarensis</name>
    <name type="common">Damaraland mole rat</name>
    <name type="synonym">Cryptomys damarensis</name>
    <dbReference type="NCBI Taxonomy" id="885580"/>
    <lineage>
        <taxon>Eukaryota</taxon>
        <taxon>Metazoa</taxon>
        <taxon>Chordata</taxon>
        <taxon>Craniata</taxon>
        <taxon>Vertebrata</taxon>
        <taxon>Euteleostomi</taxon>
        <taxon>Mammalia</taxon>
        <taxon>Eutheria</taxon>
        <taxon>Euarchontoglires</taxon>
        <taxon>Glires</taxon>
        <taxon>Rodentia</taxon>
        <taxon>Hystricomorpha</taxon>
        <taxon>Bathyergidae</taxon>
        <taxon>Fukomys</taxon>
    </lineage>
</organism>
<dbReference type="Proteomes" id="UP000028990">
    <property type="component" value="Unassembled WGS sequence"/>
</dbReference>
<feature type="chain" id="PRO_5028281353" evidence="2">
    <location>
        <begin position="20"/>
        <end position="107"/>
    </location>
</feature>
<feature type="signal peptide" evidence="2">
    <location>
        <begin position="1"/>
        <end position="19"/>
    </location>
</feature>
<gene>
    <name evidence="3" type="ORF">H920_05815</name>
</gene>
<feature type="compositionally biased region" description="Basic and acidic residues" evidence="1">
    <location>
        <begin position="96"/>
        <end position="107"/>
    </location>
</feature>
<dbReference type="EMBL" id="KN122131">
    <property type="protein sequence ID" value="KFO32793.1"/>
    <property type="molecule type" value="Genomic_DNA"/>
</dbReference>
<sequence length="107" mass="11249">MRFLLLLFAAASAVVRSEASADLGDVPTKRLKMQYATGPLLKFQIWYVRRPVRPAAPSLVGVTTRGPGLAAYPAAPSAALKNGASAVPQSASSRTLPRDDRAALLSS</sequence>
<reference evidence="3 4" key="1">
    <citation type="submission" date="2013-11" db="EMBL/GenBank/DDBJ databases">
        <title>The Damaraland mole rat (Fukomys damarensis) genome and evolution of African mole rats.</title>
        <authorList>
            <person name="Gladyshev V.N."/>
            <person name="Fang X."/>
        </authorList>
    </citation>
    <scope>NUCLEOTIDE SEQUENCE [LARGE SCALE GENOMIC DNA]</scope>
    <source>
        <tissue evidence="3">Liver</tissue>
    </source>
</reference>
<protein>
    <submittedName>
        <fullName evidence="3">Selenoprotein T</fullName>
    </submittedName>
</protein>
<evidence type="ECO:0000256" key="2">
    <source>
        <dbReference type="SAM" id="SignalP"/>
    </source>
</evidence>
<proteinExistence type="predicted"/>
<evidence type="ECO:0000256" key="1">
    <source>
        <dbReference type="SAM" id="MobiDB-lite"/>
    </source>
</evidence>
<dbReference type="AlphaFoldDB" id="A0A091DQQ4"/>